<evidence type="ECO:0000256" key="4">
    <source>
        <dbReference type="ARBA" id="ARBA00023139"/>
    </source>
</evidence>
<dbReference type="PROSITE" id="PS51257">
    <property type="entry name" value="PROKAR_LIPOPROTEIN"/>
    <property type="match status" value="1"/>
</dbReference>
<keyword evidence="5 6" id="KW-0449">Lipoprotein</keyword>
<organism evidence="8 9">
    <name type="scientific">Halobacteroides halobius (strain ATCC 35273 / DSM 5150 / MD-1)</name>
    <dbReference type="NCBI Taxonomy" id="748449"/>
    <lineage>
        <taxon>Bacteria</taxon>
        <taxon>Bacillati</taxon>
        <taxon>Bacillota</taxon>
        <taxon>Clostridia</taxon>
        <taxon>Halanaerobiales</taxon>
        <taxon>Halobacteroidaceae</taxon>
        <taxon>Halobacteroides</taxon>
    </lineage>
</organism>
<dbReference type="RefSeq" id="WP_015327903.1">
    <property type="nucleotide sequence ID" value="NC_019978.1"/>
</dbReference>
<keyword evidence="4" id="KW-0564">Palmitate</keyword>
<evidence type="ECO:0000256" key="3">
    <source>
        <dbReference type="ARBA" id="ARBA00023136"/>
    </source>
</evidence>
<evidence type="ECO:0000313" key="9">
    <source>
        <dbReference type="Proteomes" id="UP000010880"/>
    </source>
</evidence>
<sequence>MKKISLILIVLLVGALAVGCTGGKETAKKDKTLVVGATPVPHAEILKNVVKPILAKEGITLKVKEFTDYVTPNLALADGSIDANYFQHIPYLKNFKKNRGLDLTYITKVHLEPMGLYSKKISKLNQLEKGAAIAIPNDATNEGRALLLLESAGLIKLSQEAGLEATPQDIKKNPKNLKFKELAAPQLPRALKDVSAAIINTNYALEADLIPTKDAIIIEGNDSPYANVLAVKSEDKDNPLLKKLADTLTTQQVREYIKNKYEGAIVSVF</sequence>
<evidence type="ECO:0000256" key="2">
    <source>
        <dbReference type="ARBA" id="ARBA00022729"/>
    </source>
</evidence>
<dbReference type="Gene3D" id="3.40.190.10">
    <property type="entry name" value="Periplasmic binding protein-like II"/>
    <property type="match status" value="2"/>
</dbReference>
<dbReference type="AlphaFoldDB" id="L0KCS0"/>
<dbReference type="PATRIC" id="fig|748449.3.peg.2234"/>
<evidence type="ECO:0000256" key="6">
    <source>
        <dbReference type="PIRNR" id="PIRNR002854"/>
    </source>
</evidence>
<dbReference type="OrthoDB" id="9812878at2"/>
<keyword evidence="9" id="KW-1185">Reference proteome</keyword>
<proteinExistence type="inferred from homology"/>
<keyword evidence="3" id="KW-0472">Membrane</keyword>
<evidence type="ECO:0000313" key="8">
    <source>
        <dbReference type="EMBL" id="AGB42189.1"/>
    </source>
</evidence>
<comment type="subcellular location">
    <subcellularLocation>
        <location evidence="1">Membrane</location>
        <topology evidence="1">Lipid-anchor</topology>
    </subcellularLocation>
</comment>
<dbReference type="eggNOG" id="COG1464">
    <property type="taxonomic scope" value="Bacteria"/>
</dbReference>
<protein>
    <recommendedName>
        <fullName evidence="6">Lipoprotein</fullName>
    </recommendedName>
</protein>
<dbReference type="PIRSF" id="PIRSF002854">
    <property type="entry name" value="MetQ"/>
    <property type="match status" value="1"/>
</dbReference>
<name>L0KCS0_HALHC</name>
<dbReference type="Pfam" id="PF03180">
    <property type="entry name" value="Lipoprotein_9"/>
    <property type="match status" value="1"/>
</dbReference>
<dbReference type="InterPro" id="IPR004872">
    <property type="entry name" value="Lipoprotein_NlpA"/>
</dbReference>
<dbReference type="CDD" id="cd13597">
    <property type="entry name" value="PBP2_lipoprotein_Tp32"/>
    <property type="match status" value="1"/>
</dbReference>
<reference evidence="9" key="1">
    <citation type="submission" date="2012-02" db="EMBL/GenBank/DDBJ databases">
        <title>The complete genome of Halobacteroides halobius DSM 5150.</title>
        <authorList>
            <person name="Lucas S."/>
            <person name="Copeland A."/>
            <person name="Lapidus A."/>
            <person name="Glavina del Rio T."/>
            <person name="Dalin E."/>
            <person name="Tice H."/>
            <person name="Bruce D."/>
            <person name="Goodwin L."/>
            <person name="Pitluck S."/>
            <person name="Peters L."/>
            <person name="Mikhailova N."/>
            <person name="Gu W."/>
            <person name="Kyrpides N."/>
            <person name="Mavromatis K."/>
            <person name="Ivanova N."/>
            <person name="Brettin T."/>
            <person name="Detter J.C."/>
            <person name="Han C."/>
            <person name="Larimer F."/>
            <person name="Land M."/>
            <person name="Hauser L."/>
            <person name="Markowitz V."/>
            <person name="Cheng J.-F."/>
            <person name="Hugenholtz P."/>
            <person name="Woyke T."/>
            <person name="Wu D."/>
            <person name="Tindall B."/>
            <person name="Pomrenke H."/>
            <person name="Brambilla E."/>
            <person name="Klenk H.-P."/>
            <person name="Eisen J.A."/>
        </authorList>
    </citation>
    <scope>NUCLEOTIDE SEQUENCE [LARGE SCALE GENOMIC DNA]</scope>
    <source>
        <strain evidence="9">ATCC 35273 / DSM 5150 / MD-1</strain>
    </source>
</reference>
<dbReference type="PANTHER" id="PTHR30429:SF0">
    <property type="entry name" value="METHIONINE-BINDING LIPOPROTEIN METQ"/>
    <property type="match status" value="1"/>
</dbReference>
<dbReference type="HOGENOM" id="CLU_067080_0_0_9"/>
<evidence type="ECO:0000256" key="7">
    <source>
        <dbReference type="PIRSR" id="PIRSR002854-1"/>
    </source>
</evidence>
<keyword evidence="2" id="KW-0732">Signal</keyword>
<evidence type="ECO:0000256" key="5">
    <source>
        <dbReference type="ARBA" id="ARBA00023288"/>
    </source>
</evidence>
<dbReference type="STRING" id="748449.Halha_2315"/>
<dbReference type="PANTHER" id="PTHR30429">
    <property type="entry name" value="D-METHIONINE-BINDING LIPOPROTEIN METQ"/>
    <property type="match status" value="1"/>
</dbReference>
<dbReference type="Proteomes" id="UP000010880">
    <property type="component" value="Chromosome"/>
</dbReference>
<dbReference type="EMBL" id="CP003359">
    <property type="protein sequence ID" value="AGB42189.1"/>
    <property type="molecule type" value="Genomic_DNA"/>
</dbReference>
<dbReference type="GO" id="GO:0016020">
    <property type="term" value="C:membrane"/>
    <property type="evidence" value="ECO:0007669"/>
    <property type="project" value="UniProtKB-SubCell"/>
</dbReference>
<evidence type="ECO:0000256" key="1">
    <source>
        <dbReference type="ARBA" id="ARBA00004635"/>
    </source>
</evidence>
<gene>
    <name evidence="8" type="ordered locus">Halha_2315</name>
</gene>
<feature type="lipid moiety-binding region" description="S-diacylglycerol cysteine" evidence="7">
    <location>
        <position position="20"/>
    </location>
</feature>
<accession>L0KCS0</accession>
<dbReference type="SUPFAM" id="SSF53850">
    <property type="entry name" value="Periplasmic binding protein-like II"/>
    <property type="match status" value="1"/>
</dbReference>
<dbReference type="KEGG" id="hhl:Halha_2315"/>
<comment type="similarity">
    <text evidence="6">Belongs to the nlpA lipoprotein family.</text>
</comment>